<accession>A0A1C7N8G3</accession>
<gene>
    <name evidence="1" type="ORF">A0J61_07034</name>
</gene>
<dbReference type="InParanoid" id="A0A1C7N8G3"/>
<protein>
    <submittedName>
        <fullName evidence="1">Uncharacterized protein</fullName>
    </submittedName>
</protein>
<comment type="caution">
    <text evidence="1">The sequence shown here is derived from an EMBL/GenBank/DDBJ whole genome shotgun (WGS) entry which is preliminary data.</text>
</comment>
<reference evidence="1 2" key="1">
    <citation type="submission" date="2016-03" db="EMBL/GenBank/DDBJ databases">
        <title>Choanephora cucurbitarum.</title>
        <authorList>
            <person name="Min B."/>
            <person name="Park H."/>
            <person name="Park J.-H."/>
            <person name="Shin H.-D."/>
            <person name="Choi I.-G."/>
        </authorList>
    </citation>
    <scope>NUCLEOTIDE SEQUENCE [LARGE SCALE GENOMIC DNA]</scope>
    <source>
        <strain evidence="1 2">KUS-F28377</strain>
    </source>
</reference>
<evidence type="ECO:0000313" key="1">
    <source>
        <dbReference type="EMBL" id="OBZ84919.1"/>
    </source>
</evidence>
<keyword evidence="2" id="KW-1185">Reference proteome</keyword>
<dbReference type="AlphaFoldDB" id="A0A1C7N8G3"/>
<proteinExistence type="predicted"/>
<evidence type="ECO:0000313" key="2">
    <source>
        <dbReference type="Proteomes" id="UP000093000"/>
    </source>
</evidence>
<organism evidence="1 2">
    <name type="scientific">Choanephora cucurbitarum</name>
    <dbReference type="NCBI Taxonomy" id="101091"/>
    <lineage>
        <taxon>Eukaryota</taxon>
        <taxon>Fungi</taxon>
        <taxon>Fungi incertae sedis</taxon>
        <taxon>Mucoromycota</taxon>
        <taxon>Mucoromycotina</taxon>
        <taxon>Mucoromycetes</taxon>
        <taxon>Mucorales</taxon>
        <taxon>Mucorineae</taxon>
        <taxon>Choanephoraceae</taxon>
        <taxon>Choanephoroideae</taxon>
        <taxon>Choanephora</taxon>
    </lineage>
</organism>
<dbReference type="Proteomes" id="UP000093000">
    <property type="component" value="Unassembled WGS sequence"/>
</dbReference>
<name>A0A1C7N8G3_9FUNG</name>
<dbReference type="EMBL" id="LUGH01000455">
    <property type="protein sequence ID" value="OBZ84919.1"/>
    <property type="molecule type" value="Genomic_DNA"/>
</dbReference>
<sequence length="97" mass="10825">MHPPYTLVVVSVGVLDGYSTFRPDHSSCSHTKSHAIYCLIVPETIVDSLSFLLNLLSTCCPKSFQSITFNTPRSQPSPPAYLKQRFSNMFLSSHPIH</sequence>